<evidence type="ECO:0000256" key="1">
    <source>
        <dbReference type="SAM" id="MobiDB-lite"/>
    </source>
</evidence>
<keyword evidence="4" id="KW-1185">Reference proteome</keyword>
<feature type="compositionally biased region" description="Low complexity" evidence="1">
    <location>
        <begin position="285"/>
        <end position="304"/>
    </location>
</feature>
<feature type="region of interest" description="Disordered" evidence="1">
    <location>
        <begin position="251"/>
        <end position="304"/>
    </location>
</feature>
<feature type="transmembrane region" description="Helical" evidence="2">
    <location>
        <begin position="307"/>
        <end position="328"/>
    </location>
</feature>
<comment type="caution">
    <text evidence="3">The sequence shown here is derived from an EMBL/GenBank/DDBJ whole genome shotgun (WGS) entry which is preliminary data.</text>
</comment>
<evidence type="ECO:0000313" key="4">
    <source>
        <dbReference type="Proteomes" id="UP000471672"/>
    </source>
</evidence>
<proteinExistence type="predicted"/>
<feature type="compositionally biased region" description="Basic residues" evidence="1">
    <location>
        <begin position="265"/>
        <end position="284"/>
    </location>
</feature>
<keyword evidence="2" id="KW-0472">Membrane</keyword>
<keyword evidence="2" id="KW-0812">Transmembrane</keyword>
<evidence type="ECO:0000256" key="2">
    <source>
        <dbReference type="SAM" id="Phobius"/>
    </source>
</evidence>
<reference evidence="3 4" key="1">
    <citation type="journal article" date="2021" name="Arch. Microbiol.">
        <title>Cellulosimicrobium fucosivorans sp. nov., isolated from San Elijo Lagoon, contains a fucose metabolic pathway linked to carotenoid production.</title>
        <authorList>
            <person name="Aviles F.A."/>
            <person name="Kyndt J.A."/>
        </authorList>
    </citation>
    <scope>NUCLEOTIDE SEQUENCE [LARGE SCALE GENOMIC DNA]</scope>
    <source>
        <strain evidence="3 4">SE3</strain>
    </source>
</reference>
<accession>A0ABX0BDG1</accession>
<evidence type="ECO:0000313" key="3">
    <source>
        <dbReference type="EMBL" id="NDO88983.1"/>
    </source>
</evidence>
<dbReference type="SUPFAM" id="SSF56112">
    <property type="entry name" value="Protein kinase-like (PK-like)"/>
    <property type="match status" value="1"/>
</dbReference>
<sequence>MEPADVVPVLVASGWTPRREPGAPGGVVATDATGAVCEVARVEVPAEPGARAALVEHLDALSQDHEHLAGVRGVLQAGESSLVVLVDHVDGLPLDELAGAREPFRAAEAVTVLVPVAQGLAALHRDARVHGGLDAACVRVTPAGRAVLRPPLAPATGTSADDVRDLARLVLGLVPPPASSHPSYAGPEDPAEARDLAALHAELAAALREDPEARPAAGTFAARCYDAVEPRPVTMPEAARLVAGALGARRDPGARRADAAAPATRRARRVARPARPGRRMRTGRRVAATAPAPGRRATAPRPSTARAVGTSVAIVVGAAVLVAVLAVLGPGRATPGAADAETPTAVAGLSHDGATRDPADPLGAARVLTERRLALLADGTGDLASIVVAGSPAHEQDEALLAELAGVDVLDARAEVFDARPVGSWSSPAADADGGPADATVEVDYAVGAHRQRTPDGEIQVPATPRTTVVLVLRWTDDGWRVVEVR</sequence>
<gene>
    <name evidence="3" type="ORF">GYH36_05860</name>
</gene>
<dbReference type="Proteomes" id="UP000471672">
    <property type="component" value="Unassembled WGS sequence"/>
</dbReference>
<organism evidence="3 4">
    <name type="scientific">Cellulosimicrobium composti</name>
    <dbReference type="NCBI Taxonomy" id="2672572"/>
    <lineage>
        <taxon>Bacteria</taxon>
        <taxon>Bacillati</taxon>
        <taxon>Actinomycetota</taxon>
        <taxon>Actinomycetes</taxon>
        <taxon>Micrococcales</taxon>
        <taxon>Promicromonosporaceae</taxon>
        <taxon>Cellulosimicrobium</taxon>
    </lineage>
</organism>
<dbReference type="InterPro" id="IPR011009">
    <property type="entry name" value="Kinase-like_dom_sf"/>
</dbReference>
<dbReference type="EMBL" id="JAAFAN010000013">
    <property type="protein sequence ID" value="NDO88983.1"/>
    <property type="molecule type" value="Genomic_DNA"/>
</dbReference>
<dbReference type="RefSeq" id="WP_162289373.1">
    <property type="nucleotide sequence ID" value="NZ_JAAFAN010000013.1"/>
</dbReference>
<name>A0ABX0BDG1_9MICO</name>
<keyword evidence="2" id="KW-1133">Transmembrane helix</keyword>
<evidence type="ECO:0008006" key="5">
    <source>
        <dbReference type="Google" id="ProtNLM"/>
    </source>
</evidence>
<protein>
    <recommendedName>
        <fullName evidence="5">Protein kinase domain-containing protein</fullName>
    </recommendedName>
</protein>